<dbReference type="AlphaFoldDB" id="A0AAE1P7S5"/>
<accession>A0AAE1P7S5</accession>
<proteinExistence type="predicted"/>
<reference evidence="1" key="1">
    <citation type="submission" date="2023-11" db="EMBL/GenBank/DDBJ databases">
        <title>Genome assemblies of two species of porcelain crab, Petrolisthes cinctipes and Petrolisthes manimaculis (Anomura: Porcellanidae).</title>
        <authorList>
            <person name="Angst P."/>
        </authorList>
    </citation>
    <scope>NUCLEOTIDE SEQUENCE</scope>
    <source>
        <strain evidence="1">PB745_02</strain>
        <tissue evidence="1">Gill</tissue>
    </source>
</reference>
<comment type="caution">
    <text evidence="1">The sequence shown here is derived from an EMBL/GenBank/DDBJ whole genome shotgun (WGS) entry which is preliminary data.</text>
</comment>
<dbReference type="Proteomes" id="UP001292094">
    <property type="component" value="Unassembled WGS sequence"/>
</dbReference>
<organism evidence="1 2">
    <name type="scientific">Petrolisthes manimaculis</name>
    <dbReference type="NCBI Taxonomy" id="1843537"/>
    <lineage>
        <taxon>Eukaryota</taxon>
        <taxon>Metazoa</taxon>
        <taxon>Ecdysozoa</taxon>
        <taxon>Arthropoda</taxon>
        <taxon>Crustacea</taxon>
        <taxon>Multicrustacea</taxon>
        <taxon>Malacostraca</taxon>
        <taxon>Eumalacostraca</taxon>
        <taxon>Eucarida</taxon>
        <taxon>Decapoda</taxon>
        <taxon>Pleocyemata</taxon>
        <taxon>Anomura</taxon>
        <taxon>Galatheoidea</taxon>
        <taxon>Porcellanidae</taxon>
        <taxon>Petrolisthes</taxon>
    </lineage>
</organism>
<protein>
    <submittedName>
        <fullName evidence="1">Uncharacterized protein</fullName>
    </submittedName>
</protein>
<evidence type="ECO:0000313" key="1">
    <source>
        <dbReference type="EMBL" id="KAK4302291.1"/>
    </source>
</evidence>
<dbReference type="EMBL" id="JAWZYT010002755">
    <property type="protein sequence ID" value="KAK4302291.1"/>
    <property type="molecule type" value="Genomic_DNA"/>
</dbReference>
<sequence length="101" mass="11143">MTSTLNDVEVHQACVTTPVFTPTTLHSTALQAPHTSTSLHVTIPSHSTSHFHIAPRLHIHFQALPPLTPFILKPPSTSHLLYLFKPSPPFHLSLPTSHLHP</sequence>
<evidence type="ECO:0000313" key="2">
    <source>
        <dbReference type="Proteomes" id="UP001292094"/>
    </source>
</evidence>
<keyword evidence="2" id="KW-1185">Reference proteome</keyword>
<name>A0AAE1P7S5_9EUCA</name>
<gene>
    <name evidence="1" type="ORF">Pmani_025616</name>
</gene>